<dbReference type="InterPro" id="IPR001910">
    <property type="entry name" value="Inosine/uridine_hydrolase_dom"/>
</dbReference>
<reference evidence="4 5" key="1">
    <citation type="submission" date="2020-05" db="EMBL/GenBank/DDBJ databases">
        <title>Aquincola sp. isolate from soil.</title>
        <authorList>
            <person name="Han J."/>
            <person name="Kim D.-U."/>
        </authorList>
    </citation>
    <scope>NUCLEOTIDE SEQUENCE [LARGE SCALE GENOMIC DNA]</scope>
    <source>
        <strain evidence="4 5">S2</strain>
    </source>
</reference>
<dbReference type="Proteomes" id="UP000737171">
    <property type="component" value="Unassembled WGS sequence"/>
</dbReference>
<dbReference type="RefSeq" id="WP_173127385.1">
    <property type="nucleotide sequence ID" value="NZ_JABRWJ010000007.1"/>
</dbReference>
<evidence type="ECO:0000256" key="2">
    <source>
        <dbReference type="ARBA" id="ARBA00023295"/>
    </source>
</evidence>
<name>A0ABX2EMI4_9BURK</name>
<dbReference type="SUPFAM" id="SSF53590">
    <property type="entry name" value="Nucleoside hydrolase"/>
    <property type="match status" value="1"/>
</dbReference>
<dbReference type="InterPro" id="IPR023186">
    <property type="entry name" value="IUNH"/>
</dbReference>
<keyword evidence="1 4" id="KW-0378">Hydrolase</keyword>
<keyword evidence="5" id="KW-1185">Reference proteome</keyword>
<dbReference type="Gene3D" id="3.90.245.10">
    <property type="entry name" value="Ribonucleoside hydrolase-like"/>
    <property type="match status" value="1"/>
</dbReference>
<evidence type="ECO:0000313" key="5">
    <source>
        <dbReference type="Proteomes" id="UP000737171"/>
    </source>
</evidence>
<sequence>MSSTSPLPLLIDCDPGIDDALALLLAAGSPALDIRAVTCVAGNRPVEQTSLNARRVLDLAGADAVPVHAGCARPLTQAEPRSNLVHGADGLGGVALPLRGAVAAGHAIDVLVELLLAAAPGTLRLVALGPLTNLACAELRSPGLLRRAAQIDVMGGAAFCPGNVNPHAEFNFYADPLAAQIVLSAGAQLQLFGLDVTEQARMSDDWIASLAALPGPAAAAAQAMLRAYSGVDPLLHDVCPVAAVFAPELFDSAAHRVAVEWRDREREGRLLVDDAAAAAGDSAIARIVTRANTPALLDTVAQALRRLGA</sequence>
<dbReference type="EMBL" id="JABRWJ010000007">
    <property type="protein sequence ID" value="NRF69775.1"/>
    <property type="molecule type" value="Genomic_DNA"/>
</dbReference>
<organism evidence="4 5">
    <name type="scientific">Pseudaquabacterium terrae</name>
    <dbReference type="NCBI Taxonomy" id="2732868"/>
    <lineage>
        <taxon>Bacteria</taxon>
        <taxon>Pseudomonadati</taxon>
        <taxon>Pseudomonadota</taxon>
        <taxon>Betaproteobacteria</taxon>
        <taxon>Burkholderiales</taxon>
        <taxon>Sphaerotilaceae</taxon>
        <taxon>Pseudaquabacterium</taxon>
    </lineage>
</organism>
<comment type="caution">
    <text evidence="4">The sequence shown here is derived from an EMBL/GenBank/DDBJ whole genome shotgun (WGS) entry which is preliminary data.</text>
</comment>
<accession>A0ABX2EMI4</accession>
<dbReference type="PANTHER" id="PTHR12304:SF4">
    <property type="entry name" value="URIDINE NUCLEOSIDASE"/>
    <property type="match status" value="1"/>
</dbReference>
<feature type="domain" description="Inosine/uridine-preferring nucleoside hydrolase" evidence="3">
    <location>
        <begin position="9"/>
        <end position="296"/>
    </location>
</feature>
<proteinExistence type="predicted"/>
<keyword evidence="2" id="KW-0326">Glycosidase</keyword>
<evidence type="ECO:0000313" key="4">
    <source>
        <dbReference type="EMBL" id="NRF69775.1"/>
    </source>
</evidence>
<protein>
    <submittedName>
        <fullName evidence="4">Nucleoside hydrolase</fullName>
    </submittedName>
</protein>
<dbReference type="InterPro" id="IPR036452">
    <property type="entry name" value="Ribo_hydro-like"/>
</dbReference>
<evidence type="ECO:0000256" key="1">
    <source>
        <dbReference type="ARBA" id="ARBA00022801"/>
    </source>
</evidence>
<dbReference type="PANTHER" id="PTHR12304">
    <property type="entry name" value="INOSINE-URIDINE PREFERRING NUCLEOSIDE HYDROLASE"/>
    <property type="match status" value="1"/>
</dbReference>
<gene>
    <name evidence="4" type="ORF">HLB44_22475</name>
</gene>
<dbReference type="Pfam" id="PF01156">
    <property type="entry name" value="IU_nuc_hydro"/>
    <property type="match status" value="1"/>
</dbReference>
<dbReference type="GO" id="GO:0016787">
    <property type="term" value="F:hydrolase activity"/>
    <property type="evidence" value="ECO:0007669"/>
    <property type="project" value="UniProtKB-KW"/>
</dbReference>
<evidence type="ECO:0000259" key="3">
    <source>
        <dbReference type="Pfam" id="PF01156"/>
    </source>
</evidence>